<dbReference type="Gene3D" id="3.90.1200.10">
    <property type="match status" value="1"/>
</dbReference>
<name>A0A919YI42_9BACL</name>
<dbReference type="EMBL" id="BORT01000061">
    <property type="protein sequence ID" value="GIO51632.1"/>
    <property type="molecule type" value="Genomic_DNA"/>
</dbReference>
<feature type="domain" description="Aminoglycoside phosphotransferase" evidence="1">
    <location>
        <begin position="87"/>
        <end position="250"/>
    </location>
</feature>
<dbReference type="Proteomes" id="UP000682811">
    <property type="component" value="Unassembled WGS sequence"/>
</dbReference>
<protein>
    <submittedName>
        <fullName evidence="2">Aminoglycoside phosphotransferase</fullName>
    </submittedName>
</protein>
<dbReference type="AlphaFoldDB" id="A0A919YI42"/>
<organism evidence="2 3">
    <name type="scientific">Paenibacillus azoreducens</name>
    <dbReference type="NCBI Taxonomy" id="116718"/>
    <lineage>
        <taxon>Bacteria</taxon>
        <taxon>Bacillati</taxon>
        <taxon>Bacillota</taxon>
        <taxon>Bacilli</taxon>
        <taxon>Bacillales</taxon>
        <taxon>Paenibacillaceae</taxon>
        <taxon>Paenibacillus</taxon>
    </lineage>
</organism>
<comment type="caution">
    <text evidence="2">The sequence shown here is derived from an EMBL/GenBank/DDBJ whole genome shotgun (WGS) entry which is preliminary data.</text>
</comment>
<keyword evidence="3" id="KW-1185">Reference proteome</keyword>
<evidence type="ECO:0000313" key="2">
    <source>
        <dbReference type="EMBL" id="GIO51632.1"/>
    </source>
</evidence>
<dbReference type="Pfam" id="PF01636">
    <property type="entry name" value="APH"/>
    <property type="match status" value="1"/>
</dbReference>
<dbReference type="SUPFAM" id="SSF56112">
    <property type="entry name" value="Protein kinase-like (PK-like)"/>
    <property type="match status" value="1"/>
</dbReference>
<evidence type="ECO:0000259" key="1">
    <source>
        <dbReference type="Pfam" id="PF01636"/>
    </source>
</evidence>
<dbReference type="InterPro" id="IPR002575">
    <property type="entry name" value="Aminoglycoside_PTrfase"/>
</dbReference>
<dbReference type="InterPro" id="IPR011009">
    <property type="entry name" value="Kinase-like_dom_sf"/>
</dbReference>
<evidence type="ECO:0000313" key="3">
    <source>
        <dbReference type="Proteomes" id="UP000682811"/>
    </source>
</evidence>
<accession>A0A919YI42</accession>
<gene>
    <name evidence="2" type="ORF">J34TS1_63970</name>
</gene>
<proteinExistence type="predicted"/>
<sequence length="327" mass="38054">MDFACHLDQADLQDYIQSVFGTGYIIASVSKMHGGAQKVVCKIDCSNGFSCVLYVWDLTMSYFQEETANKDVSEISYGSDLFELNNKYLTQNGIRTPFLYDLNKEKERYPFDYALVEFIDGQKAEAYFHHSDSRIQDKVFQRLGEMLTGMHAAKSQIYGKQNQIRANTVNCHLLQLENAKLQLSYASRHMDCIRVNQSKLFDILHELESRIKPRTQYGFIHGELGPDHVLVNDKLETFLIDIEGAMFFDIEHEHSFMKLRFGDFYRYLENDTLDPDRMLFYRFHHHISLTSGGLKLLHRGFPNQPFAKELAEYHSECALRFIEGFNL</sequence>
<reference evidence="2 3" key="1">
    <citation type="submission" date="2021-03" db="EMBL/GenBank/DDBJ databases">
        <title>Antimicrobial resistance genes in bacteria isolated from Japanese honey, and their potential for conferring macrolide and lincosamide resistance in the American foulbrood pathogen Paenibacillus larvae.</title>
        <authorList>
            <person name="Okamoto M."/>
            <person name="Kumagai M."/>
            <person name="Kanamori H."/>
            <person name="Takamatsu D."/>
        </authorList>
    </citation>
    <scope>NUCLEOTIDE SEQUENCE [LARGE SCALE GENOMIC DNA]</scope>
    <source>
        <strain evidence="2 3">J34TS1</strain>
    </source>
</reference>